<keyword evidence="2" id="KW-1185">Reference proteome</keyword>
<sequence length="181" mass="20330">ESLSLVNPETRMQVLASLVPLMGSPTRSEELHQWQAPVNLVEPLREAFSQLSVHTGGEKTYQPFRMEEEEILVAALLGDQPLHTINMMLQFIKEGKDPLHLAQLVELAAAERIVRFHTQNDFGDWIAVLHTFTHAHAVYEMISRSRQPLLLRAVFYGAISVYLDRFLNVPAAARPKPAPGG</sequence>
<organism evidence="1 2">
    <name type="scientific">Paenibacillus sepulcri</name>
    <dbReference type="NCBI Taxonomy" id="359917"/>
    <lineage>
        <taxon>Bacteria</taxon>
        <taxon>Bacillati</taxon>
        <taxon>Bacillota</taxon>
        <taxon>Bacilli</taxon>
        <taxon>Bacillales</taxon>
        <taxon>Paenibacillaceae</taxon>
        <taxon>Paenibacillus</taxon>
    </lineage>
</organism>
<gene>
    <name evidence="1" type="ORF">K0U00_46600</name>
</gene>
<feature type="non-terminal residue" evidence="1">
    <location>
        <position position="1"/>
    </location>
</feature>
<reference evidence="1 2" key="1">
    <citation type="submission" date="2021-07" db="EMBL/GenBank/DDBJ databases">
        <title>Paenibacillus radiodurans sp. nov., isolated from the southeastern edge of Tengger Desert.</title>
        <authorList>
            <person name="Zhang G."/>
        </authorList>
    </citation>
    <scope>NUCLEOTIDE SEQUENCE [LARGE SCALE GENOMIC DNA]</scope>
    <source>
        <strain evidence="1 2">CCM 7311</strain>
    </source>
</reference>
<comment type="caution">
    <text evidence="1">The sequence shown here is derived from an EMBL/GenBank/DDBJ whole genome shotgun (WGS) entry which is preliminary data.</text>
</comment>
<dbReference type="EMBL" id="JAHZIK010003053">
    <property type="protein sequence ID" value="MBW7461553.1"/>
    <property type="molecule type" value="Genomic_DNA"/>
</dbReference>
<evidence type="ECO:0000313" key="2">
    <source>
        <dbReference type="Proteomes" id="UP001519887"/>
    </source>
</evidence>
<proteinExistence type="predicted"/>
<feature type="non-terminal residue" evidence="1">
    <location>
        <position position="181"/>
    </location>
</feature>
<evidence type="ECO:0000313" key="1">
    <source>
        <dbReference type="EMBL" id="MBW7461553.1"/>
    </source>
</evidence>
<accession>A0ABS7CKW9</accession>
<protein>
    <submittedName>
        <fullName evidence="1">Rieske (2Fe-2S) protein</fullName>
    </submittedName>
</protein>
<name>A0ABS7CKW9_9BACL</name>
<dbReference type="Proteomes" id="UP001519887">
    <property type="component" value="Unassembled WGS sequence"/>
</dbReference>